<dbReference type="Proteomes" id="UP000595896">
    <property type="component" value="Segment"/>
</dbReference>
<evidence type="ECO:0000313" key="1">
    <source>
        <dbReference type="EMBL" id="QQG33691.1"/>
    </source>
</evidence>
<proteinExistence type="predicted"/>
<accession>A0A7T5QXY2</accession>
<dbReference type="RefSeq" id="YP_010671939.1">
    <property type="nucleotide sequence ID" value="NC_070973.1"/>
</dbReference>
<protein>
    <submittedName>
        <fullName evidence="1">Uncharacterized protein</fullName>
    </submittedName>
</protein>
<name>A0A7T5QXY2_9CAUD</name>
<reference evidence="1 2" key="1">
    <citation type="submission" date="2020-12" db="EMBL/GenBank/DDBJ databases">
        <authorList>
            <person name="Luo D."/>
            <person name="Li C."/>
            <person name="Zeng H."/>
        </authorList>
    </citation>
    <scope>NUCLEOTIDE SEQUENCE [LARGE SCALE GENOMIC DNA]</scope>
</reference>
<keyword evidence="2" id="KW-1185">Reference proteome</keyword>
<organism evidence="1 2">
    <name type="scientific">Cronobacter phage A24</name>
    <dbReference type="NCBI Taxonomy" id="2795745"/>
    <lineage>
        <taxon>Viruses</taxon>
        <taxon>Duplodnaviria</taxon>
        <taxon>Heunggongvirae</taxon>
        <taxon>Uroviricota</taxon>
        <taxon>Caudoviricetes</taxon>
        <taxon>Grimontviridae</taxon>
        <taxon>Crifsvirus</taxon>
        <taxon>Crifsvirus A24</taxon>
    </lineage>
</organism>
<dbReference type="EMBL" id="MW343794">
    <property type="protein sequence ID" value="QQG33691.1"/>
    <property type="molecule type" value="Genomic_DNA"/>
</dbReference>
<evidence type="ECO:0000313" key="2">
    <source>
        <dbReference type="Proteomes" id="UP000595896"/>
    </source>
</evidence>
<dbReference type="KEGG" id="vg:77948201"/>
<dbReference type="GeneID" id="77948201"/>
<sequence>MLKLIPARGGVRHTFANGSVIKIKRGSAEVGEIRIESAPRGNRAVLYAPTGDIIRSRENTFALTSHNIRSQFWGETYGCALHLVVPEPVAAPEVIQTPVDDKTKVIDEFDAEGEYIVWCPASSLPPRVVLNGRKQAKAVAMSMAQRHGKKFHWCRLMGSAESVTSIKVEE</sequence>